<gene>
    <name evidence="4" type="ORF">N7548_05215</name>
</gene>
<evidence type="ECO:0000256" key="1">
    <source>
        <dbReference type="SAM" id="Coils"/>
    </source>
</evidence>
<feature type="coiled-coil region" evidence="1">
    <location>
        <begin position="237"/>
        <end position="271"/>
    </location>
</feature>
<feature type="transmembrane region" description="Helical" evidence="3">
    <location>
        <begin position="13"/>
        <end position="33"/>
    </location>
</feature>
<comment type="caution">
    <text evidence="4">The sequence shown here is derived from an EMBL/GenBank/DDBJ whole genome shotgun (WGS) entry which is preliminary data.</text>
</comment>
<dbReference type="RefSeq" id="WP_263608411.1">
    <property type="nucleotide sequence ID" value="NZ_JAOVQM010000003.1"/>
</dbReference>
<name>A0ABT2Y658_9MOLU</name>
<evidence type="ECO:0000313" key="4">
    <source>
        <dbReference type="EMBL" id="MCV2232224.1"/>
    </source>
</evidence>
<keyword evidence="1" id="KW-0175">Coiled coil</keyword>
<keyword evidence="3" id="KW-1133">Transmembrane helix</keyword>
<proteinExistence type="predicted"/>
<evidence type="ECO:0000313" key="5">
    <source>
        <dbReference type="Proteomes" id="UP001177160"/>
    </source>
</evidence>
<keyword evidence="5" id="KW-1185">Reference proteome</keyword>
<evidence type="ECO:0000256" key="2">
    <source>
        <dbReference type="SAM" id="MobiDB-lite"/>
    </source>
</evidence>
<dbReference type="Proteomes" id="UP001177160">
    <property type="component" value="Unassembled WGS sequence"/>
</dbReference>
<feature type="region of interest" description="Disordered" evidence="2">
    <location>
        <begin position="295"/>
        <end position="368"/>
    </location>
</feature>
<protein>
    <submittedName>
        <fullName evidence="4">Uncharacterized protein</fullName>
    </submittedName>
</protein>
<keyword evidence="3" id="KW-0812">Transmembrane</keyword>
<sequence length="391" mass="46226">MLEWLQSLTPEDIIVFSGILVLFVTSIITLVRLSRIANRVGEQEFYIQETLLEMDGEQYINLTIINKAFSTNHINVVGVELRNISHPLEEKLVMIAPRSKYQVRFNLAEIKKFVFANRKKYRKFRIYVENEIGLRKSIKPKINNRFMKHQYKLLKRQERIEAKRIRFESGQYNFMERTGLIVGLVFRPFIKLRRHMVLSTNKTLRESEIRRQQKKEHDAIKYKLDQDEFELNEIRIREESIKENRTRELELERLKKEKELEIERIKEATLKREFEENKAKIEAIVPEEVAQQELELERQNKKPEEKKRPRKAKVAEEKVEDEAEVSEQASVLPVESAPLASEVPVVEENEPVKVKKPRSRKSKTDVVEPVIETKEASVEPLGTIPLQEEDK</sequence>
<feature type="compositionally biased region" description="Basic and acidic residues" evidence="2">
    <location>
        <begin position="295"/>
        <end position="317"/>
    </location>
</feature>
<reference evidence="4" key="1">
    <citation type="submission" date="2022-09" db="EMBL/GenBank/DDBJ databases">
        <title>Novel Mycoplasma species identified in domestic and wild animals.</title>
        <authorList>
            <person name="Volokhov D.V."/>
            <person name="Furtak V.A."/>
            <person name="Zagorodnyaya T.A."/>
        </authorList>
    </citation>
    <scope>NUCLEOTIDE SEQUENCE</scope>
    <source>
        <strain evidence="4">Oakley</strain>
    </source>
</reference>
<dbReference type="EMBL" id="JAOVQM010000003">
    <property type="protein sequence ID" value="MCV2232224.1"/>
    <property type="molecule type" value="Genomic_DNA"/>
</dbReference>
<keyword evidence="3" id="KW-0472">Membrane</keyword>
<evidence type="ECO:0000256" key="3">
    <source>
        <dbReference type="SAM" id="Phobius"/>
    </source>
</evidence>
<organism evidence="4 5">
    <name type="scientific">Paracholeplasma manati</name>
    <dbReference type="NCBI Taxonomy" id="591373"/>
    <lineage>
        <taxon>Bacteria</taxon>
        <taxon>Bacillati</taxon>
        <taxon>Mycoplasmatota</taxon>
        <taxon>Mollicutes</taxon>
        <taxon>Acholeplasmatales</taxon>
        <taxon>Acholeplasmataceae</taxon>
        <taxon>Paracholeplasma</taxon>
    </lineage>
</organism>
<accession>A0ABT2Y658</accession>